<organism evidence="2 3">
    <name type="scientific">Agromyces seonyuensis</name>
    <dbReference type="NCBI Taxonomy" id="2662446"/>
    <lineage>
        <taxon>Bacteria</taxon>
        <taxon>Bacillati</taxon>
        <taxon>Actinomycetota</taxon>
        <taxon>Actinomycetes</taxon>
        <taxon>Micrococcales</taxon>
        <taxon>Microbacteriaceae</taxon>
        <taxon>Agromyces</taxon>
    </lineage>
</organism>
<dbReference type="Pfam" id="PF12679">
    <property type="entry name" value="ABC2_membrane_2"/>
    <property type="match status" value="1"/>
</dbReference>
<dbReference type="AlphaFoldDB" id="A0A6I4NRF0"/>
<reference evidence="2 3" key="1">
    <citation type="submission" date="2019-12" db="EMBL/GenBank/DDBJ databases">
        <authorList>
            <person name="Kim Y.S."/>
        </authorList>
    </citation>
    <scope>NUCLEOTIDE SEQUENCE [LARGE SCALE GENOMIC DNA]</scope>
    <source>
        <strain evidence="2 3">MMS17-SY077</strain>
    </source>
</reference>
<keyword evidence="1" id="KW-1133">Transmembrane helix</keyword>
<accession>A0A6I4NRF0</accession>
<dbReference type="EMBL" id="WSTA01000001">
    <property type="protein sequence ID" value="MWB97006.1"/>
    <property type="molecule type" value="Genomic_DNA"/>
</dbReference>
<evidence type="ECO:0000256" key="1">
    <source>
        <dbReference type="SAM" id="Phobius"/>
    </source>
</evidence>
<sequence length="270" mass="28491">MSTRRRVLALARKDWHELARNPQAIAPLIVVPLLLVVLLPAGVILFGANPALTSTVTGLQSFLDHLPEGMLPAGLDPSQTIVYAVVVYFLAPLFLVIPVMVASVTAASSFVGEKERRTVEGLLYTPLTDRELVFGKVLAAMLPAVGIAWASFLVYAVLVNVLGGPLLGGIFFPTWTWAIIVVLLVPLVAFLATALIVMVSGRATTMQGAQGIAVLVVLPVVAIVVGQATGLLLFDVGIALAAAAVLALLDLAVFGFVVRSVSRERIVTRL</sequence>
<evidence type="ECO:0000313" key="3">
    <source>
        <dbReference type="Proteomes" id="UP000438182"/>
    </source>
</evidence>
<feature type="transmembrane region" description="Helical" evidence="1">
    <location>
        <begin position="81"/>
        <end position="111"/>
    </location>
</feature>
<proteinExistence type="predicted"/>
<feature type="transmembrane region" description="Helical" evidence="1">
    <location>
        <begin position="211"/>
        <end position="232"/>
    </location>
</feature>
<keyword evidence="1" id="KW-0472">Membrane</keyword>
<gene>
    <name evidence="2" type="ORF">GB864_00315</name>
</gene>
<feature type="transmembrane region" description="Helical" evidence="1">
    <location>
        <begin position="238"/>
        <end position="258"/>
    </location>
</feature>
<dbReference type="Proteomes" id="UP000438182">
    <property type="component" value="Unassembled WGS sequence"/>
</dbReference>
<feature type="transmembrane region" description="Helical" evidence="1">
    <location>
        <begin position="175"/>
        <end position="199"/>
    </location>
</feature>
<comment type="caution">
    <text evidence="2">The sequence shown here is derived from an EMBL/GenBank/DDBJ whole genome shotgun (WGS) entry which is preliminary data.</text>
</comment>
<keyword evidence="3" id="KW-1185">Reference proteome</keyword>
<feature type="transmembrane region" description="Helical" evidence="1">
    <location>
        <begin position="25"/>
        <end position="48"/>
    </location>
</feature>
<dbReference type="GO" id="GO:0140359">
    <property type="term" value="F:ABC-type transporter activity"/>
    <property type="evidence" value="ECO:0007669"/>
    <property type="project" value="InterPro"/>
</dbReference>
<dbReference type="GO" id="GO:0005886">
    <property type="term" value="C:plasma membrane"/>
    <property type="evidence" value="ECO:0007669"/>
    <property type="project" value="UniProtKB-SubCell"/>
</dbReference>
<dbReference type="PANTHER" id="PTHR43471:SF1">
    <property type="entry name" value="ABC TRANSPORTER PERMEASE PROTEIN NOSY-RELATED"/>
    <property type="match status" value="1"/>
</dbReference>
<keyword evidence="1" id="KW-0812">Transmembrane</keyword>
<dbReference type="RefSeq" id="WP_160422280.1">
    <property type="nucleotide sequence ID" value="NZ_WSTA01000001.1"/>
</dbReference>
<protein>
    <submittedName>
        <fullName evidence="2">ABC transporter permease subunit</fullName>
    </submittedName>
</protein>
<feature type="transmembrane region" description="Helical" evidence="1">
    <location>
        <begin position="132"/>
        <end position="155"/>
    </location>
</feature>
<name>A0A6I4NRF0_9MICO</name>
<evidence type="ECO:0000313" key="2">
    <source>
        <dbReference type="EMBL" id="MWB97006.1"/>
    </source>
</evidence>
<dbReference type="PANTHER" id="PTHR43471">
    <property type="entry name" value="ABC TRANSPORTER PERMEASE"/>
    <property type="match status" value="1"/>
</dbReference>